<dbReference type="Pfam" id="PF18593">
    <property type="entry name" value="CdiI_2"/>
    <property type="match status" value="1"/>
</dbReference>
<dbReference type="EMBL" id="JADBEJ010000005">
    <property type="protein sequence ID" value="MBE1577703.1"/>
    <property type="molecule type" value="Genomic_DNA"/>
</dbReference>
<dbReference type="InterPro" id="IPR041129">
    <property type="entry name" value="CdiI_2"/>
</dbReference>
<name>A0ABR9LAK4_9PSEU</name>
<sequence>MLGYLATYFHQDYDLEAGSPIGVVKKFTDDELVEYSRELLVELETLKAAGLTEGQARKLWRDDYNAMYEPDIDGGISYLEWFDQIRAEVKSRLDREQRA</sequence>
<feature type="domain" description="CdiI immunity protein" evidence="1">
    <location>
        <begin position="5"/>
        <end position="88"/>
    </location>
</feature>
<protein>
    <recommendedName>
        <fullName evidence="1">CdiI immunity protein domain-containing protein</fullName>
    </recommendedName>
</protein>
<accession>A0ABR9LAK4</accession>
<proteinExistence type="predicted"/>
<organism evidence="2 3">
    <name type="scientific">Amycolatopsis roodepoortensis</name>
    <dbReference type="NCBI Taxonomy" id="700274"/>
    <lineage>
        <taxon>Bacteria</taxon>
        <taxon>Bacillati</taxon>
        <taxon>Actinomycetota</taxon>
        <taxon>Actinomycetes</taxon>
        <taxon>Pseudonocardiales</taxon>
        <taxon>Pseudonocardiaceae</taxon>
        <taxon>Amycolatopsis</taxon>
    </lineage>
</organism>
<evidence type="ECO:0000313" key="3">
    <source>
        <dbReference type="Proteomes" id="UP000656548"/>
    </source>
</evidence>
<evidence type="ECO:0000259" key="1">
    <source>
        <dbReference type="Pfam" id="PF18593"/>
    </source>
</evidence>
<comment type="caution">
    <text evidence="2">The sequence shown here is derived from an EMBL/GenBank/DDBJ whole genome shotgun (WGS) entry which is preliminary data.</text>
</comment>
<evidence type="ECO:0000313" key="2">
    <source>
        <dbReference type="EMBL" id="MBE1577703.1"/>
    </source>
</evidence>
<dbReference type="RefSeq" id="WP_192744828.1">
    <property type="nucleotide sequence ID" value="NZ_JADBEJ010000005.1"/>
</dbReference>
<dbReference type="Proteomes" id="UP000656548">
    <property type="component" value="Unassembled WGS sequence"/>
</dbReference>
<gene>
    <name evidence="2" type="ORF">H4W30_004763</name>
</gene>
<reference evidence="2 3" key="1">
    <citation type="submission" date="2020-10" db="EMBL/GenBank/DDBJ databases">
        <title>Sequencing the genomes of 1000 actinobacteria strains.</title>
        <authorList>
            <person name="Klenk H.-P."/>
        </authorList>
    </citation>
    <scope>NUCLEOTIDE SEQUENCE [LARGE SCALE GENOMIC DNA]</scope>
    <source>
        <strain evidence="2 3">DSM 46661</strain>
    </source>
</reference>
<keyword evidence="3" id="KW-1185">Reference proteome</keyword>